<dbReference type="GO" id="GO:0017108">
    <property type="term" value="F:5'-flap endonuclease activity"/>
    <property type="evidence" value="ECO:0007669"/>
    <property type="project" value="TreeGrafter"/>
</dbReference>
<comment type="subcellular location">
    <subcellularLocation>
        <location evidence="2 17">Nucleus</location>
    </subcellularLocation>
</comment>
<keyword evidence="9 17" id="KW-0378">Hydrolase</keyword>
<evidence type="ECO:0000313" key="20">
    <source>
        <dbReference type="Ensembl" id="ENSLLEP00000007328.1"/>
    </source>
</evidence>
<dbReference type="GeneTree" id="ENSGT00390000018637"/>
<dbReference type="OrthoDB" id="76364at2759"/>
<keyword evidence="12 17" id="KW-0460">Magnesium</keyword>
<dbReference type="Pfam" id="PF08774">
    <property type="entry name" value="VRR_NUC"/>
    <property type="match status" value="1"/>
</dbReference>
<keyword evidence="21" id="KW-1185">Reference proteome</keyword>
<dbReference type="Pfam" id="PF21315">
    <property type="entry name" value="FAN1_HTH"/>
    <property type="match status" value="1"/>
</dbReference>
<evidence type="ECO:0000256" key="1">
    <source>
        <dbReference type="ARBA" id="ARBA00000983"/>
    </source>
</evidence>
<feature type="compositionally biased region" description="Basic and acidic residues" evidence="18">
    <location>
        <begin position="209"/>
        <end position="219"/>
    </location>
</feature>
<evidence type="ECO:0000256" key="13">
    <source>
        <dbReference type="ARBA" id="ARBA00023054"/>
    </source>
</evidence>
<dbReference type="Gene3D" id="3.40.1350.10">
    <property type="match status" value="1"/>
</dbReference>
<dbReference type="AlphaFoldDB" id="A0A8C5M1A0"/>
<feature type="region of interest" description="Disordered" evidence="18">
    <location>
        <begin position="196"/>
        <end position="231"/>
    </location>
</feature>
<evidence type="ECO:0000256" key="10">
    <source>
        <dbReference type="ARBA" id="ARBA00022833"/>
    </source>
</evidence>
<dbReference type="PANTHER" id="PTHR15749:SF4">
    <property type="entry name" value="FANCONI-ASSOCIATED NUCLEASE 1"/>
    <property type="match status" value="1"/>
</dbReference>
<comment type="similarity">
    <text evidence="3 17">Belongs to the FAN1 family.</text>
</comment>
<dbReference type="GO" id="GO:0008270">
    <property type="term" value="F:zinc ion binding"/>
    <property type="evidence" value="ECO:0007669"/>
    <property type="project" value="UniProtKB-KW"/>
</dbReference>
<reference evidence="20" key="2">
    <citation type="submission" date="2025-09" db="UniProtKB">
        <authorList>
            <consortium name="Ensembl"/>
        </authorList>
    </citation>
    <scope>IDENTIFICATION</scope>
</reference>
<evidence type="ECO:0000256" key="7">
    <source>
        <dbReference type="ARBA" id="ARBA00022763"/>
    </source>
</evidence>
<keyword evidence="14 17" id="KW-0234">DNA repair</keyword>
<dbReference type="Pfam" id="PF21169">
    <property type="entry name" value="Fan1_SAP"/>
    <property type="match status" value="1"/>
</dbReference>
<sequence>MSQLRSPEKKKPRRSLSLSKNRTGTSPKSKPCSSILTLFENAPPAKLACPLCGEMVPRFGMSKHMDESCPKASHDENDVILIESQDCVTGPRRAEDNPGIPGNADVTTSPPGKLGGNEKQVSPYFTKNSPTPNTGSLQVMKSLPLGNLSSKLSRKCRSRRASQGGNKESDVQDFAKDIGDVEKSILDKEEIKTSKRVILSSKSGNQSEGPEHNTDDAHQNHCPNPPACHASKSAETLKCKPTDHTKASKPNLEECALWTDNSDKKVKHGNVGGNTASPRQCDEPRNMSSAVDQGEFLTLEDSNILNEFLKPFDDEVKKEHLGNGTEAGSLQESSSEDVRHPYYLRNFLMVLNTVMESEEDMSLFNEDDRSILTSFYQLTAGSQKLYVRLFQRKLCWIKVNKIEYTEIGSDLGPFIDQLVQGNFLQSESELQDLAEALDLLSAPEIKTLAKSYHLANVTAQKQLLVEEFLRLSRQRSVFNLGKNQPGIAAVILKKCKQLSGRSVRVCRAPRAVFSRVLLLFSLTDSMEVEEAASGGQSQLSTVLMVNMGRMTFPPYTVSRTTRIFGDREELLKYEAAMHRLVEVVVTMTNGKWEEAHELYQNAIKEWDELKNDSMLRCHEALPVYLRCFTVGWVYTRILSRGVEILQRLHLYEEAVELLQTLLWQNIYCTDSRGRWWDRLVLNLHQHLKRTEKAISFIMEGLSDPYVRTGHQLSLYQRAVRMRDSPSCKKFCHMFSSLPIIAVEDVLHVTIKGKMYPQTGMGKSVFIMKDVTRDTEEDFTVSTVMCSVEELALAHYREQGFDQGIHGEGSTFCTLYGLLMWDIVFMEGIPDVFRNSYQSFPLDLYTDCFFENRREAIETRLQLLEESGTETLQQLIVDVWSAHEGQAGALVSWERFTSLQQVQSLVSCFGGSFLSGVCRIMSKDIRHCRGGLPDLVVWNTQSKEYKVVEVKGPNDRLSHKQMVWLHELKKMGAAVEVCHVVSIGSKSSRLQ</sequence>
<evidence type="ECO:0000256" key="11">
    <source>
        <dbReference type="ARBA" id="ARBA00022839"/>
    </source>
</evidence>
<evidence type="ECO:0000256" key="3">
    <source>
        <dbReference type="ARBA" id="ARBA00005533"/>
    </source>
</evidence>
<evidence type="ECO:0000256" key="16">
    <source>
        <dbReference type="ARBA" id="ARBA00023242"/>
    </source>
</evidence>
<evidence type="ECO:0000256" key="8">
    <source>
        <dbReference type="ARBA" id="ARBA00022771"/>
    </source>
</evidence>
<dbReference type="InterPro" id="IPR011856">
    <property type="entry name" value="tRNA_endonuc-like_dom_sf"/>
</dbReference>
<keyword evidence="15 17" id="KW-0464">Manganese</keyword>
<protein>
    <recommendedName>
        <fullName evidence="17">Fanconi-associated nuclease</fullName>
        <ecNumber evidence="17">3.1.4.1</ecNumber>
    </recommendedName>
</protein>
<dbReference type="Ensembl" id="ENSLLET00000007630.1">
    <property type="protein sequence ID" value="ENSLLEP00000007328.1"/>
    <property type="gene ID" value="ENSLLEG00000004632.1"/>
</dbReference>
<dbReference type="Proteomes" id="UP000694569">
    <property type="component" value="Unplaced"/>
</dbReference>
<comment type="function">
    <text evidence="17">Nuclease required for the repair of DNA interstrand cross-links (ICL). Acts as a 5'-3' exonuclease that anchors at a cut end of DNA and cleaves DNA successively at every third nucleotide, allowing to excise an ICL from one strand through flanking incisions.</text>
</comment>
<evidence type="ECO:0000256" key="9">
    <source>
        <dbReference type="ARBA" id="ARBA00022801"/>
    </source>
</evidence>
<feature type="region of interest" description="Disordered" evidence="18">
    <location>
        <begin position="88"/>
        <end position="173"/>
    </location>
</feature>
<feature type="region of interest" description="Disordered" evidence="18">
    <location>
        <begin position="1"/>
        <end position="33"/>
    </location>
</feature>
<dbReference type="GO" id="GO:0004528">
    <property type="term" value="F:phosphodiesterase I activity"/>
    <property type="evidence" value="ECO:0007669"/>
    <property type="project" value="UniProtKB-EC"/>
</dbReference>
<keyword evidence="16 17" id="KW-0539">Nucleus</keyword>
<evidence type="ECO:0000256" key="4">
    <source>
        <dbReference type="ARBA" id="ARBA00022722"/>
    </source>
</evidence>
<dbReference type="InterPro" id="IPR014883">
    <property type="entry name" value="VRR_NUC"/>
</dbReference>
<comment type="catalytic activity">
    <reaction evidence="1 17">
        <text>Hydrolytically removes 5'-nucleotides successively from the 3'-hydroxy termini of 3'-hydroxy-terminated oligonucleotides.</text>
        <dbReference type="EC" id="3.1.4.1"/>
    </reaction>
</comment>
<feature type="compositionally biased region" description="Polar residues" evidence="18">
    <location>
        <begin position="119"/>
        <end position="139"/>
    </location>
</feature>
<feature type="domain" description="VRR-NUC" evidence="19">
    <location>
        <begin position="866"/>
        <end position="981"/>
    </location>
</feature>
<dbReference type="EC" id="3.1.4.1" evidence="17"/>
<keyword evidence="7 17" id="KW-0227">DNA damage</keyword>
<keyword evidence="8" id="KW-0863">Zinc-finger</keyword>
<dbReference type="InterPro" id="IPR049138">
    <property type="entry name" value="Fan1_SAP_met"/>
</dbReference>
<evidence type="ECO:0000256" key="2">
    <source>
        <dbReference type="ARBA" id="ARBA00004123"/>
    </source>
</evidence>
<organism evidence="20 21">
    <name type="scientific">Leptobrachium leishanense</name>
    <name type="common">Leishan spiny toad</name>
    <dbReference type="NCBI Taxonomy" id="445787"/>
    <lineage>
        <taxon>Eukaryota</taxon>
        <taxon>Metazoa</taxon>
        <taxon>Chordata</taxon>
        <taxon>Craniata</taxon>
        <taxon>Vertebrata</taxon>
        <taxon>Euteleostomi</taxon>
        <taxon>Amphibia</taxon>
        <taxon>Batrachia</taxon>
        <taxon>Anura</taxon>
        <taxon>Pelobatoidea</taxon>
        <taxon>Megophryidae</taxon>
        <taxon>Leptobrachium</taxon>
    </lineage>
</organism>
<dbReference type="CDD" id="cd22326">
    <property type="entry name" value="FAN1-like"/>
    <property type="match status" value="1"/>
</dbReference>
<dbReference type="GO" id="GO:0005634">
    <property type="term" value="C:nucleus"/>
    <property type="evidence" value="ECO:0007669"/>
    <property type="project" value="UniProtKB-SubCell"/>
</dbReference>
<dbReference type="SMART" id="SM00990">
    <property type="entry name" value="VRR_NUC"/>
    <property type="match status" value="1"/>
</dbReference>
<dbReference type="Pfam" id="PF21170">
    <property type="entry name" value="FAN1_TPR"/>
    <property type="match status" value="1"/>
</dbReference>
<dbReference type="InterPro" id="IPR049125">
    <property type="entry name" value="FAN1-like_WH"/>
</dbReference>
<evidence type="ECO:0000313" key="21">
    <source>
        <dbReference type="Proteomes" id="UP000694569"/>
    </source>
</evidence>
<dbReference type="FunFam" id="3.40.1350.10:FF:000004">
    <property type="entry name" value="Fanconi-associated nuclease"/>
    <property type="match status" value="1"/>
</dbReference>
<evidence type="ECO:0000256" key="17">
    <source>
        <dbReference type="RuleBase" id="RU365033"/>
    </source>
</evidence>
<dbReference type="GO" id="GO:0008409">
    <property type="term" value="F:5'-3' exonuclease activity"/>
    <property type="evidence" value="ECO:0007669"/>
    <property type="project" value="TreeGrafter"/>
</dbReference>
<evidence type="ECO:0000256" key="6">
    <source>
        <dbReference type="ARBA" id="ARBA00022759"/>
    </source>
</evidence>
<evidence type="ECO:0000256" key="12">
    <source>
        <dbReference type="ARBA" id="ARBA00022842"/>
    </source>
</evidence>
<dbReference type="PANTHER" id="PTHR15749">
    <property type="entry name" value="FANCONI-ASSOCIATED NUCLEASE 1"/>
    <property type="match status" value="1"/>
</dbReference>
<keyword evidence="4 17" id="KW-0540">Nuclease</keyword>
<gene>
    <name evidence="20" type="primary">FAN1</name>
</gene>
<name>A0A8C5M1A0_9ANUR</name>
<keyword evidence="11" id="KW-0269">Exonuclease</keyword>
<evidence type="ECO:0000256" key="14">
    <source>
        <dbReference type="ARBA" id="ARBA00023204"/>
    </source>
</evidence>
<evidence type="ECO:0000259" key="19">
    <source>
        <dbReference type="SMART" id="SM00990"/>
    </source>
</evidence>
<accession>A0A8C5M1A0</accession>
<keyword evidence="5 17" id="KW-0479">Metal-binding</keyword>
<comment type="cofactor">
    <cofactor evidence="17">
        <name>Mg(2+)</name>
        <dbReference type="ChEBI" id="CHEBI:18420"/>
    </cofactor>
    <cofactor evidence="17">
        <name>Mn(2+)</name>
        <dbReference type="ChEBI" id="CHEBI:29035"/>
    </cofactor>
</comment>
<reference evidence="20" key="1">
    <citation type="submission" date="2025-08" db="UniProtKB">
        <authorList>
            <consortium name="Ensembl"/>
        </authorList>
    </citation>
    <scope>IDENTIFICATION</scope>
</reference>
<dbReference type="GO" id="GO:0036297">
    <property type="term" value="P:interstrand cross-link repair"/>
    <property type="evidence" value="ECO:0007669"/>
    <property type="project" value="InterPro"/>
</dbReference>
<keyword evidence="10" id="KW-0862">Zinc</keyword>
<feature type="region of interest" description="Disordered" evidence="18">
    <location>
        <begin position="263"/>
        <end position="287"/>
    </location>
</feature>
<keyword evidence="13" id="KW-0175">Coiled coil</keyword>
<evidence type="ECO:0000256" key="5">
    <source>
        <dbReference type="ARBA" id="ARBA00022723"/>
    </source>
</evidence>
<dbReference type="GO" id="GO:0070336">
    <property type="term" value="F:flap-structured DNA binding"/>
    <property type="evidence" value="ECO:0007669"/>
    <property type="project" value="TreeGrafter"/>
</dbReference>
<proteinExistence type="inferred from homology"/>
<dbReference type="InterPro" id="IPR049132">
    <property type="entry name" value="FAN1-like_euk"/>
</dbReference>
<keyword evidence="6" id="KW-0255">Endonuclease</keyword>
<dbReference type="InterPro" id="IPR033315">
    <property type="entry name" value="Fan1-like"/>
</dbReference>
<dbReference type="InterPro" id="IPR049126">
    <property type="entry name" value="FAN1-like_TPR"/>
</dbReference>
<evidence type="ECO:0000256" key="15">
    <source>
        <dbReference type="ARBA" id="ARBA00023211"/>
    </source>
</evidence>
<evidence type="ECO:0000256" key="18">
    <source>
        <dbReference type="SAM" id="MobiDB-lite"/>
    </source>
</evidence>
<feature type="compositionally biased region" description="Polar residues" evidence="18">
    <location>
        <begin position="21"/>
        <end position="33"/>
    </location>
</feature>